<reference evidence="4" key="1">
    <citation type="journal article" date="2015" name="BMC Genomics">
        <title>Genomic and transcriptomic analysis of the endophytic fungus Pestalotiopsis fici reveals its lifestyle and high potential for synthesis of natural products.</title>
        <authorList>
            <person name="Wang X."/>
            <person name="Zhang X."/>
            <person name="Liu L."/>
            <person name="Xiang M."/>
            <person name="Wang W."/>
            <person name="Sun X."/>
            <person name="Che Y."/>
            <person name="Guo L."/>
            <person name="Liu G."/>
            <person name="Guo L."/>
            <person name="Wang C."/>
            <person name="Yin W.B."/>
            <person name="Stadler M."/>
            <person name="Zhang X."/>
            <person name="Liu X."/>
        </authorList>
    </citation>
    <scope>NUCLEOTIDE SEQUENCE [LARGE SCALE GENOMIC DNA]</scope>
    <source>
        <strain evidence="4">W106-1 / CGMCC3.15140</strain>
    </source>
</reference>
<evidence type="ECO:0000313" key="3">
    <source>
        <dbReference type="EMBL" id="ETS75722.1"/>
    </source>
</evidence>
<organism evidence="3 4">
    <name type="scientific">Pestalotiopsis fici (strain W106-1 / CGMCC3.15140)</name>
    <dbReference type="NCBI Taxonomy" id="1229662"/>
    <lineage>
        <taxon>Eukaryota</taxon>
        <taxon>Fungi</taxon>
        <taxon>Dikarya</taxon>
        <taxon>Ascomycota</taxon>
        <taxon>Pezizomycotina</taxon>
        <taxon>Sordariomycetes</taxon>
        <taxon>Xylariomycetidae</taxon>
        <taxon>Amphisphaeriales</taxon>
        <taxon>Sporocadaceae</taxon>
        <taxon>Pestalotiopsis</taxon>
    </lineage>
</organism>
<dbReference type="KEGG" id="pfy:PFICI_12666"/>
<dbReference type="AlphaFoldDB" id="W3WRH7"/>
<dbReference type="OrthoDB" id="3477286at2759"/>
<feature type="domain" description="Heterokaryon incompatibility" evidence="2">
    <location>
        <begin position="45"/>
        <end position="242"/>
    </location>
</feature>
<evidence type="ECO:0000259" key="2">
    <source>
        <dbReference type="Pfam" id="PF06985"/>
    </source>
</evidence>
<proteinExistence type="predicted"/>
<dbReference type="STRING" id="1229662.W3WRH7"/>
<dbReference type="Pfam" id="PF06985">
    <property type="entry name" value="HET"/>
    <property type="match status" value="1"/>
</dbReference>
<dbReference type="HOGENOM" id="CLU_354921_0_0_1"/>
<dbReference type="InterPro" id="IPR010730">
    <property type="entry name" value="HET"/>
</dbReference>
<dbReference type="PANTHER" id="PTHR24148">
    <property type="entry name" value="ANKYRIN REPEAT DOMAIN-CONTAINING PROTEIN 39 HOMOLOG-RELATED"/>
    <property type="match status" value="1"/>
</dbReference>
<accession>W3WRH7</accession>
<evidence type="ECO:0000256" key="1">
    <source>
        <dbReference type="SAM" id="MobiDB-lite"/>
    </source>
</evidence>
<protein>
    <recommendedName>
        <fullName evidence="2">Heterokaryon incompatibility domain-containing protein</fullName>
    </recommendedName>
</protein>
<dbReference type="RefSeq" id="XP_007839438.1">
    <property type="nucleotide sequence ID" value="XM_007841247.1"/>
</dbReference>
<dbReference type="InParanoid" id="W3WRH7"/>
<keyword evidence="4" id="KW-1185">Reference proteome</keyword>
<evidence type="ECO:0000313" key="4">
    <source>
        <dbReference type="Proteomes" id="UP000030651"/>
    </source>
</evidence>
<dbReference type="GeneID" id="19277679"/>
<dbReference type="EMBL" id="KI912118">
    <property type="protein sequence ID" value="ETS75722.1"/>
    <property type="molecule type" value="Genomic_DNA"/>
</dbReference>
<dbReference type="eggNOG" id="ENOG502SIGM">
    <property type="taxonomic scope" value="Eukaryota"/>
</dbReference>
<gene>
    <name evidence="3" type="ORF">PFICI_12666</name>
</gene>
<dbReference type="Proteomes" id="UP000030651">
    <property type="component" value="Unassembled WGS sequence"/>
</dbReference>
<name>W3WRH7_PESFW</name>
<feature type="region of interest" description="Disordered" evidence="1">
    <location>
        <begin position="162"/>
        <end position="184"/>
    </location>
</feature>
<sequence length="791" mass="89536">MSFQYEPLDPSRREIRLLTLLPSWDGKINGRLHVVSLDLEQQPEFLALSYVWGHEDEPEPITINGAGFKVKKNLKAALLRLQKSEPQLIWIDAICIDQGNDPESIREKNFQIPLMRDIYTQASRVIAWLGEGNDKIEALFRWVHHARPEANKQIKFESISPEVAPPLSSDRTRTSCQDAETSIEEQRKLDIDDKNISKRDLTSNKDSRIDDLSRLTEGGKAYLGFLDFLLLPYWQRMWTFQEISLPKSDPICVYGTHTANLSVFLDTSKDSPVPYKYRRHIPKAELVDLEPARYGVSETESIRFTLTAGKIRVILDGILIARHKNMRGDGGLELPALIKATIGRKCHDPRDRIYALLGLDSRRSLFHCNVDYGKDILVEEVLTQAGISSVEFEDPEGAWLFHFFGMRPTRFSDNLSLPSWIPDFDSHCPISSLIKPAAKSLLQRSAHDDTMPATHQRDCVVVVGQPGVGVVVAGEPKHSTIPASLHQLATFNSSLEQKSSGADALGPDGSEEWQTMKLPASKSNGPYGKGEECEYVDAHVKKDPTRPRLRYLSGNLPSLRMTARKLGQCQSPRSFAEDYYYNAEHVMEMIHTQKNPRSWNLLLETMDAVPALNSSARIPRDIFAGLQTEAAFEFAKGEIERGFQDTTAFLKGLFESIQDSWDAQTQTKEETLKYYLRVFIGFCAFGLSGRSVFKVLFQEEMYFSFVGEPVEEGDVVIMPLAPYFHPIVLREEKRTGGISADDGDEKPFHGTCDDIIWHRMVGAAFIRDLLEEESEMVAQVAKLRVEDFYIR</sequence>
<dbReference type="InterPro" id="IPR052895">
    <property type="entry name" value="HetReg/Transcr_Mod"/>
</dbReference>
<dbReference type="PANTHER" id="PTHR24148:SF73">
    <property type="entry name" value="HET DOMAIN PROTEIN (AFU_ORTHOLOGUE AFUA_8G01020)"/>
    <property type="match status" value="1"/>
</dbReference>